<dbReference type="EMBL" id="GL882885">
    <property type="protein sequence ID" value="EGF79812.1"/>
    <property type="molecule type" value="Genomic_DNA"/>
</dbReference>
<protein>
    <submittedName>
        <fullName evidence="2">Uncharacterized protein</fullName>
    </submittedName>
</protein>
<gene>
    <name evidence="2" type="ORF">BATDEDRAFT_89462</name>
</gene>
<dbReference type="AlphaFoldDB" id="F4P556"/>
<feature type="region of interest" description="Disordered" evidence="1">
    <location>
        <begin position="1"/>
        <end position="24"/>
    </location>
</feature>
<feature type="compositionally biased region" description="Low complexity" evidence="1">
    <location>
        <begin position="7"/>
        <end position="20"/>
    </location>
</feature>
<accession>F4P556</accession>
<keyword evidence="3" id="KW-1185">Reference proteome</keyword>
<reference evidence="2 3" key="1">
    <citation type="submission" date="2009-12" db="EMBL/GenBank/DDBJ databases">
        <title>The draft genome of Batrachochytrium dendrobatidis.</title>
        <authorList>
            <consortium name="US DOE Joint Genome Institute (JGI-PGF)"/>
            <person name="Kuo A."/>
            <person name="Salamov A."/>
            <person name="Schmutz J."/>
            <person name="Lucas S."/>
            <person name="Pitluck S."/>
            <person name="Rosenblum E."/>
            <person name="Stajich J."/>
            <person name="Eisen M."/>
            <person name="Grigoriev I.V."/>
        </authorList>
    </citation>
    <scope>NUCLEOTIDE SEQUENCE [LARGE SCALE GENOMIC DNA]</scope>
    <source>
        <strain evidence="3">JAM81 / FGSC 10211</strain>
    </source>
</reference>
<dbReference type="OrthoDB" id="10660427at2759"/>
<sequence length="409" mass="44989">MASSFTSANSSIQPQQQSQSHGLTTRKISIDAPIAMPLPKRIPKLPRIVRLNGHGHYHGSHSFGNIAGIKAGCTNQALKCLNEGNMLANSLEQSRSPANDKDYQFSPELHHVRPVYPNKASHHHPILHQRPNLEVNPPRRPSSAPLRPYRPADPIFDNRLEINFANLAIKNTDFPFANTTQTSSPVVKATSSPLSQLLPNVHHSSPKLTVPVPEIARFAPGDEWDVRDLKSEVNSAIELDGESDDSQDESSDYFESYTYPLIPTPISDVESMAKESVHFDAVDALSELQTIMMTVPRVANPFPNRTRDRKPSVPFLNFLNDYNNETTHYAIPALASGPVSAVSPISSDGSYRTRVIPNMIIHTVPGGNSRATTRIYPSKLHSPCLADNPLSPWNTTTGALKCIPDSRIA</sequence>
<name>F4P556_BATDJ</name>
<evidence type="ECO:0000256" key="1">
    <source>
        <dbReference type="SAM" id="MobiDB-lite"/>
    </source>
</evidence>
<dbReference type="InParanoid" id="F4P556"/>
<evidence type="ECO:0000313" key="2">
    <source>
        <dbReference type="EMBL" id="EGF79812.1"/>
    </source>
</evidence>
<dbReference type="RefSeq" id="XP_006679688.1">
    <property type="nucleotide sequence ID" value="XM_006679625.1"/>
</dbReference>
<evidence type="ECO:0000313" key="3">
    <source>
        <dbReference type="Proteomes" id="UP000007241"/>
    </source>
</evidence>
<proteinExistence type="predicted"/>
<dbReference type="HOGENOM" id="CLU_672656_0_0_1"/>
<organism evidence="2 3">
    <name type="scientific">Batrachochytrium dendrobatidis (strain JAM81 / FGSC 10211)</name>
    <name type="common">Frog chytrid fungus</name>
    <dbReference type="NCBI Taxonomy" id="684364"/>
    <lineage>
        <taxon>Eukaryota</taxon>
        <taxon>Fungi</taxon>
        <taxon>Fungi incertae sedis</taxon>
        <taxon>Chytridiomycota</taxon>
        <taxon>Chytridiomycota incertae sedis</taxon>
        <taxon>Chytridiomycetes</taxon>
        <taxon>Rhizophydiales</taxon>
        <taxon>Rhizophydiales incertae sedis</taxon>
        <taxon>Batrachochytrium</taxon>
    </lineage>
</organism>
<dbReference type="GeneID" id="18243504"/>
<dbReference type="Proteomes" id="UP000007241">
    <property type="component" value="Unassembled WGS sequence"/>
</dbReference>